<dbReference type="EMBL" id="CALTRL010005966">
    <property type="protein sequence ID" value="CAH7688255.1"/>
    <property type="molecule type" value="Genomic_DNA"/>
</dbReference>
<evidence type="ECO:0000313" key="2">
    <source>
        <dbReference type="Proteomes" id="UP001153365"/>
    </source>
</evidence>
<evidence type="ECO:0000313" key="1">
    <source>
        <dbReference type="EMBL" id="CAH7688255.1"/>
    </source>
</evidence>
<dbReference type="AlphaFoldDB" id="A0AAV0BPW0"/>
<keyword evidence="2" id="KW-1185">Reference proteome</keyword>
<protein>
    <submittedName>
        <fullName evidence="1">Expressed protein</fullName>
    </submittedName>
</protein>
<name>A0AAV0BPW0_PHAPC</name>
<sequence length="171" mass="20026">MGIFAYQHTMLKIKFQNPNGFLLLFFAIFFLARRSNSGPLNCLTPIKKESELWRIPETHRSYYEQISPDDKFSIFSSIFRDHSDPTYGRKQISKSPGEMQIKNDGFLKLDAKVYLDHKTNVLVNHKTKSWVRYQIWLDSKAAESQNNKMDFFFAHGMNSYGGIFSRFAKSF</sequence>
<accession>A0AAV0BPW0</accession>
<gene>
    <name evidence="1" type="ORF">PPACK8108_LOCUS23193</name>
</gene>
<organism evidence="1 2">
    <name type="scientific">Phakopsora pachyrhizi</name>
    <name type="common">Asian soybean rust disease fungus</name>
    <dbReference type="NCBI Taxonomy" id="170000"/>
    <lineage>
        <taxon>Eukaryota</taxon>
        <taxon>Fungi</taxon>
        <taxon>Dikarya</taxon>
        <taxon>Basidiomycota</taxon>
        <taxon>Pucciniomycotina</taxon>
        <taxon>Pucciniomycetes</taxon>
        <taxon>Pucciniales</taxon>
        <taxon>Phakopsoraceae</taxon>
        <taxon>Phakopsora</taxon>
    </lineage>
</organism>
<proteinExistence type="predicted"/>
<dbReference type="Proteomes" id="UP001153365">
    <property type="component" value="Unassembled WGS sequence"/>
</dbReference>
<comment type="caution">
    <text evidence="1">The sequence shown here is derived from an EMBL/GenBank/DDBJ whole genome shotgun (WGS) entry which is preliminary data.</text>
</comment>
<reference evidence="1" key="1">
    <citation type="submission" date="2022-06" db="EMBL/GenBank/DDBJ databases">
        <authorList>
            <consortium name="SYNGENTA / RWTH Aachen University"/>
        </authorList>
    </citation>
    <scope>NUCLEOTIDE SEQUENCE</scope>
</reference>